<dbReference type="Gene3D" id="3.90.550.10">
    <property type="entry name" value="Spore Coat Polysaccharide Biosynthesis Protein SpsA, Chain A"/>
    <property type="match status" value="1"/>
</dbReference>
<reference evidence="2 3" key="1">
    <citation type="journal article" date="2015" name="Nature">
        <title>rRNA introns, odd ribosomes, and small enigmatic genomes across a large radiation of phyla.</title>
        <authorList>
            <person name="Brown C.T."/>
            <person name="Hug L.A."/>
            <person name="Thomas B.C."/>
            <person name="Sharon I."/>
            <person name="Castelle C.J."/>
            <person name="Singh A."/>
            <person name="Wilkins M.J."/>
            <person name="Williams K.H."/>
            <person name="Banfield J.F."/>
        </authorList>
    </citation>
    <scope>NUCLEOTIDE SEQUENCE [LARGE SCALE GENOMIC DNA]</scope>
</reference>
<accession>A0A0G1RN61</accession>
<comment type="caution">
    <text evidence="2">The sequence shown here is derived from an EMBL/GenBank/DDBJ whole genome shotgun (WGS) entry which is preliminary data.</text>
</comment>
<feature type="domain" description="Glycosyltransferase 2-like" evidence="1">
    <location>
        <begin position="6"/>
        <end position="113"/>
    </location>
</feature>
<dbReference type="STRING" id="1618358.UX80_C0001G0020"/>
<dbReference type="GO" id="GO:0016740">
    <property type="term" value="F:transferase activity"/>
    <property type="evidence" value="ECO:0007669"/>
    <property type="project" value="UniProtKB-KW"/>
</dbReference>
<proteinExistence type="predicted"/>
<dbReference type="SUPFAM" id="SSF53448">
    <property type="entry name" value="Nucleotide-diphospho-sugar transferases"/>
    <property type="match status" value="1"/>
</dbReference>
<keyword evidence="2" id="KW-0808">Transferase</keyword>
<dbReference type="InterPro" id="IPR050256">
    <property type="entry name" value="Glycosyltransferase_2"/>
</dbReference>
<dbReference type="PANTHER" id="PTHR48090:SF7">
    <property type="entry name" value="RFBJ PROTEIN"/>
    <property type="match status" value="1"/>
</dbReference>
<dbReference type="AlphaFoldDB" id="A0A0G1RN61"/>
<evidence type="ECO:0000313" key="3">
    <source>
        <dbReference type="Proteomes" id="UP000034307"/>
    </source>
</evidence>
<dbReference type="Pfam" id="PF00535">
    <property type="entry name" value="Glycos_transf_2"/>
    <property type="match status" value="1"/>
</dbReference>
<organism evidence="2 3">
    <name type="scientific">Candidatus Amesbacteria bacterium GW2011_GWA2_47_11b</name>
    <dbReference type="NCBI Taxonomy" id="1618358"/>
    <lineage>
        <taxon>Bacteria</taxon>
        <taxon>Candidatus Amesiibacteriota</taxon>
    </lineage>
</organism>
<dbReference type="EMBL" id="LCNO01000001">
    <property type="protein sequence ID" value="KKU58581.1"/>
    <property type="molecule type" value="Genomic_DNA"/>
</dbReference>
<gene>
    <name evidence="2" type="ORF">UX80_C0001G0020</name>
</gene>
<protein>
    <submittedName>
        <fullName evidence="2">Glycosyl transferase family 2</fullName>
    </submittedName>
</protein>
<sequence>MDKTWVIIPVYNEDASITSVVKFVRRQGFKNIIVVDDGSQNPANVSGAKVIRHTINRGKGAATKTGIQAALLLGADYVVTLDGDGQHDPKDLSKMLAPLHHGVDVVLGYRKFSPRHMPLFKILANHLANVLTGAISGLWVKDCMCGLKAYTARAARIIIRTCGDHYEYENEVVIQVSRHKLKFSQVPITTIYTRHSRTKTTQLNSIFALKTLYFLLVNQSSRVNSNRRRRRN</sequence>
<dbReference type="InterPro" id="IPR001173">
    <property type="entry name" value="Glyco_trans_2-like"/>
</dbReference>
<dbReference type="Proteomes" id="UP000034307">
    <property type="component" value="Unassembled WGS sequence"/>
</dbReference>
<evidence type="ECO:0000259" key="1">
    <source>
        <dbReference type="Pfam" id="PF00535"/>
    </source>
</evidence>
<name>A0A0G1RN61_9BACT</name>
<dbReference type="PANTHER" id="PTHR48090">
    <property type="entry name" value="UNDECAPRENYL-PHOSPHATE 4-DEOXY-4-FORMAMIDO-L-ARABINOSE TRANSFERASE-RELATED"/>
    <property type="match status" value="1"/>
</dbReference>
<evidence type="ECO:0000313" key="2">
    <source>
        <dbReference type="EMBL" id="KKU58581.1"/>
    </source>
</evidence>
<dbReference type="CDD" id="cd04179">
    <property type="entry name" value="DPM_DPG-synthase_like"/>
    <property type="match status" value="1"/>
</dbReference>
<dbReference type="InterPro" id="IPR029044">
    <property type="entry name" value="Nucleotide-diphossugar_trans"/>
</dbReference>